<comment type="cofactor">
    <cofactor evidence="1">
        <name>[4Fe-4S] cluster</name>
        <dbReference type="ChEBI" id="CHEBI:49883"/>
    </cofactor>
</comment>
<dbReference type="InterPro" id="IPR007197">
    <property type="entry name" value="rSAM"/>
</dbReference>
<dbReference type="InterPro" id="IPR034457">
    <property type="entry name" value="Organic_radical-activating"/>
</dbReference>
<evidence type="ECO:0000259" key="7">
    <source>
        <dbReference type="PROSITE" id="PS51918"/>
    </source>
</evidence>
<dbReference type="CDD" id="cd01335">
    <property type="entry name" value="Radical_SAM"/>
    <property type="match status" value="1"/>
</dbReference>
<keyword evidence="5" id="KW-0408">Iron</keyword>
<accession>A0A6M1RJM5</accession>
<dbReference type="GO" id="GO:0046872">
    <property type="term" value="F:metal ion binding"/>
    <property type="evidence" value="ECO:0007669"/>
    <property type="project" value="UniProtKB-KW"/>
</dbReference>
<dbReference type="SFLD" id="SFLDG01101">
    <property type="entry name" value="Uncharacterised_Radical_SAM_Su"/>
    <property type="match status" value="1"/>
</dbReference>
<gene>
    <name evidence="8" type="primary">amrS</name>
    <name evidence="8" type="ORF">G4L39_00225</name>
</gene>
<evidence type="ECO:0000256" key="4">
    <source>
        <dbReference type="ARBA" id="ARBA00022723"/>
    </source>
</evidence>
<dbReference type="SFLD" id="SFLDS00029">
    <property type="entry name" value="Radical_SAM"/>
    <property type="match status" value="1"/>
</dbReference>
<sequence>MKATREAETLKEEESRRPAGVADETLADLLDRYTVRGELWRAEEGGRIRCVACGHRCLLPPGRRGICKVRFHRDGELRVPFGYVAGVASDPIEKKPFFHVLPGTDALTFGMLGCDFHCSYCQNWITSQALRDPAAGAPIQPVTPEQLVSAAVRTGARSVISSYNEPLITAEWAVAVFRKARERDLLCGFVSNGNATPEALDYLQPWIRCYKVDLKTFDDRRYRSLGGTLAHVLDTIRAVHARGLWLEVVTLVVPGWNDSTEELRDIARFLVSVSPDIPWHVTAFHPDYQMTGPRATTAADLIRAAEIGAAEGLHFVYAGNLPGRVGPWEDTRCPGCGHTVVARTGYVVERYEVTSEGACPKCGQRIPGIWHKEPVELSVSGWRLPRPVQL</sequence>
<reference evidence="8 9" key="1">
    <citation type="submission" date="2020-02" db="EMBL/GenBank/DDBJ databases">
        <title>Draft genome sequence of Limisphaera ngatamarikiensis NGM72.4T, a thermophilic Verrucomicrobia grouped in subdivision 3.</title>
        <authorList>
            <person name="Carere C.R."/>
            <person name="Steen J."/>
            <person name="Hugenholtz P."/>
            <person name="Stott M.B."/>
        </authorList>
    </citation>
    <scope>NUCLEOTIDE SEQUENCE [LARGE SCALE GENOMIC DNA]</scope>
    <source>
        <strain evidence="8 9">NGM72.4</strain>
    </source>
</reference>
<keyword evidence="6" id="KW-0411">Iron-sulfur</keyword>
<dbReference type="Pfam" id="PF04055">
    <property type="entry name" value="Radical_SAM"/>
    <property type="match status" value="1"/>
</dbReference>
<evidence type="ECO:0000256" key="5">
    <source>
        <dbReference type="ARBA" id="ARBA00023004"/>
    </source>
</evidence>
<dbReference type="InterPro" id="IPR058240">
    <property type="entry name" value="rSAM_sf"/>
</dbReference>
<evidence type="ECO:0000256" key="3">
    <source>
        <dbReference type="ARBA" id="ARBA00022691"/>
    </source>
</evidence>
<proteinExistence type="predicted"/>
<protein>
    <submittedName>
        <fullName evidence="8">AmmeMemoRadiSam system radical SAM enzyme</fullName>
    </submittedName>
</protein>
<evidence type="ECO:0000256" key="1">
    <source>
        <dbReference type="ARBA" id="ARBA00001966"/>
    </source>
</evidence>
<dbReference type="InterPro" id="IPR013785">
    <property type="entry name" value="Aldolase_TIM"/>
</dbReference>
<dbReference type="SUPFAM" id="SSF102114">
    <property type="entry name" value="Radical SAM enzymes"/>
    <property type="match status" value="1"/>
</dbReference>
<dbReference type="PANTHER" id="PTHR30352">
    <property type="entry name" value="PYRUVATE FORMATE-LYASE-ACTIVATING ENZYME"/>
    <property type="match status" value="1"/>
</dbReference>
<dbReference type="NCBIfam" id="TIGR04337">
    <property type="entry name" value="AmmeMemoSam_rS"/>
    <property type="match status" value="1"/>
</dbReference>
<keyword evidence="4" id="KW-0479">Metal-binding</keyword>
<evidence type="ECO:0000256" key="2">
    <source>
        <dbReference type="ARBA" id="ARBA00022485"/>
    </source>
</evidence>
<name>A0A6M1RJM5_9BACT</name>
<comment type="caution">
    <text evidence="8">The sequence shown here is derived from an EMBL/GenBank/DDBJ whole genome shotgun (WGS) entry which is preliminary data.</text>
</comment>
<dbReference type="PROSITE" id="PS51918">
    <property type="entry name" value="RADICAL_SAM"/>
    <property type="match status" value="1"/>
</dbReference>
<dbReference type="PANTHER" id="PTHR30352:SF5">
    <property type="entry name" value="PYRUVATE FORMATE-LYASE 1-ACTIVATING ENZYME"/>
    <property type="match status" value="1"/>
</dbReference>
<evidence type="ECO:0000313" key="8">
    <source>
        <dbReference type="EMBL" id="NGO37833.1"/>
    </source>
</evidence>
<keyword evidence="3" id="KW-0949">S-adenosyl-L-methionine</keyword>
<dbReference type="Gene3D" id="3.20.20.70">
    <property type="entry name" value="Aldolase class I"/>
    <property type="match status" value="1"/>
</dbReference>
<dbReference type="AlphaFoldDB" id="A0A6M1RJM5"/>
<keyword evidence="9" id="KW-1185">Reference proteome</keyword>
<organism evidence="8 9">
    <name type="scientific">Limisphaera ngatamarikiensis</name>
    <dbReference type="NCBI Taxonomy" id="1324935"/>
    <lineage>
        <taxon>Bacteria</taxon>
        <taxon>Pseudomonadati</taxon>
        <taxon>Verrucomicrobiota</taxon>
        <taxon>Verrucomicrobiia</taxon>
        <taxon>Limisphaerales</taxon>
        <taxon>Limisphaeraceae</taxon>
        <taxon>Limisphaera</taxon>
    </lineage>
</organism>
<dbReference type="Proteomes" id="UP000477311">
    <property type="component" value="Unassembled WGS sequence"/>
</dbReference>
<dbReference type="RefSeq" id="WP_165105020.1">
    <property type="nucleotide sequence ID" value="NZ_JAAKYA010000004.1"/>
</dbReference>
<dbReference type="InterPro" id="IPR027596">
    <property type="entry name" value="AmmeMemoSam_rS"/>
</dbReference>
<evidence type="ECO:0000256" key="6">
    <source>
        <dbReference type="ARBA" id="ARBA00023014"/>
    </source>
</evidence>
<dbReference type="GO" id="GO:0003824">
    <property type="term" value="F:catalytic activity"/>
    <property type="evidence" value="ECO:0007669"/>
    <property type="project" value="InterPro"/>
</dbReference>
<dbReference type="EMBL" id="JAAKYA010000004">
    <property type="protein sequence ID" value="NGO37833.1"/>
    <property type="molecule type" value="Genomic_DNA"/>
</dbReference>
<feature type="domain" description="Radical SAM core" evidence="7">
    <location>
        <begin position="99"/>
        <end position="314"/>
    </location>
</feature>
<keyword evidence="2" id="KW-0004">4Fe-4S</keyword>
<dbReference type="GO" id="GO:0051539">
    <property type="term" value="F:4 iron, 4 sulfur cluster binding"/>
    <property type="evidence" value="ECO:0007669"/>
    <property type="project" value="UniProtKB-KW"/>
</dbReference>
<evidence type="ECO:0000313" key="9">
    <source>
        <dbReference type="Proteomes" id="UP000477311"/>
    </source>
</evidence>